<dbReference type="GO" id="GO:0006606">
    <property type="term" value="P:protein import into nucleus"/>
    <property type="evidence" value="ECO:0007669"/>
    <property type="project" value="UniProtKB-ARBA"/>
</dbReference>
<dbReference type="Gene3D" id="3.10.450.50">
    <property type="match status" value="1"/>
</dbReference>
<dbReference type="PANTHER" id="PTHR12612">
    <property type="entry name" value="NUCLEAR TRANSPORT FACTOR 2"/>
    <property type="match status" value="1"/>
</dbReference>
<accession>A0A7S1UZF9</accession>
<dbReference type="GO" id="GO:0005737">
    <property type="term" value="C:cytoplasm"/>
    <property type="evidence" value="ECO:0007669"/>
    <property type="project" value="UniProtKB-SubCell"/>
</dbReference>
<dbReference type="CDD" id="cd00780">
    <property type="entry name" value="NTF2"/>
    <property type="match status" value="1"/>
</dbReference>
<comment type="function">
    <text evidence="2">Has a role in nuclear-cytoplasmic transport of proteins and mRNAs.</text>
</comment>
<dbReference type="InterPro" id="IPR002075">
    <property type="entry name" value="NTF2_dom"/>
</dbReference>
<dbReference type="InterPro" id="IPR032710">
    <property type="entry name" value="NTF2-like_dom_sf"/>
</dbReference>
<comment type="subcellular location">
    <subcellularLocation>
        <location evidence="2">Cytoplasm</location>
    </subcellularLocation>
    <subcellularLocation>
        <location evidence="2">Nucleus</location>
    </subcellularLocation>
</comment>
<evidence type="ECO:0000256" key="2">
    <source>
        <dbReference type="RuleBase" id="RU369002"/>
    </source>
</evidence>
<name>A0A7S1UZF9_9STRA</name>
<feature type="domain" description="NTF2" evidence="3">
    <location>
        <begin position="6"/>
        <end position="117"/>
    </location>
</feature>
<dbReference type="PROSITE" id="PS50177">
    <property type="entry name" value="NTF2_DOMAIN"/>
    <property type="match status" value="1"/>
</dbReference>
<dbReference type="EMBL" id="HBGK01023273">
    <property type="protein sequence ID" value="CAD9283113.1"/>
    <property type="molecule type" value="Transcribed_RNA"/>
</dbReference>
<organism evidence="4">
    <name type="scientific">Grammatophora oceanica</name>
    <dbReference type="NCBI Taxonomy" id="210454"/>
    <lineage>
        <taxon>Eukaryota</taxon>
        <taxon>Sar</taxon>
        <taxon>Stramenopiles</taxon>
        <taxon>Ochrophyta</taxon>
        <taxon>Bacillariophyta</taxon>
        <taxon>Fragilariophyceae</taxon>
        <taxon>Fragilariophycidae</taxon>
        <taxon>Rhabdonematales</taxon>
        <taxon>Grammatophoraceae</taxon>
        <taxon>Grammatophora</taxon>
    </lineage>
</organism>
<keyword evidence="2" id="KW-0653">Protein transport</keyword>
<evidence type="ECO:0000259" key="3">
    <source>
        <dbReference type="PROSITE" id="PS50177"/>
    </source>
</evidence>
<dbReference type="GO" id="GO:0051028">
    <property type="term" value="P:mRNA transport"/>
    <property type="evidence" value="ECO:0007669"/>
    <property type="project" value="UniProtKB-UniRule"/>
</dbReference>
<gene>
    <name evidence="4" type="ORF">GOCE00092_LOCUS12025</name>
</gene>
<sequence>MSADEIAKAFVNHYYQTFSSNVGALSSLFTPQSMMTFEGAQLQGADNIVAKLQSIGQVQHDIKSTDVQPSNDPNAILIFVTGAVKIGGDNPLHYCEMFQLIATAPGQYVIHNNVFRLNYGL</sequence>
<dbReference type="InterPro" id="IPR018222">
    <property type="entry name" value="Nuclear_transport_factor_2_euk"/>
</dbReference>
<keyword evidence="2" id="KW-0813">Transport</keyword>
<dbReference type="FunFam" id="3.10.450.50:FF:000005">
    <property type="entry name" value="Nuclear transport factor 2"/>
    <property type="match status" value="1"/>
</dbReference>
<keyword evidence="2" id="KW-0539">Nucleus</keyword>
<evidence type="ECO:0000256" key="1">
    <source>
        <dbReference type="ARBA" id="ARBA00022490"/>
    </source>
</evidence>
<dbReference type="Pfam" id="PF02136">
    <property type="entry name" value="NTF2"/>
    <property type="match status" value="1"/>
</dbReference>
<proteinExistence type="predicted"/>
<dbReference type="InterPro" id="IPR045875">
    <property type="entry name" value="NTF2"/>
</dbReference>
<reference evidence="4" key="1">
    <citation type="submission" date="2021-01" db="EMBL/GenBank/DDBJ databases">
        <authorList>
            <person name="Corre E."/>
            <person name="Pelletier E."/>
            <person name="Niang G."/>
            <person name="Scheremetjew M."/>
            <person name="Finn R."/>
            <person name="Kale V."/>
            <person name="Holt S."/>
            <person name="Cochrane G."/>
            <person name="Meng A."/>
            <person name="Brown T."/>
            <person name="Cohen L."/>
        </authorList>
    </citation>
    <scope>NUCLEOTIDE SEQUENCE</scope>
    <source>
        <strain evidence="4">CCMP 410</strain>
    </source>
</reference>
<keyword evidence="1 2" id="KW-0963">Cytoplasm</keyword>
<dbReference type="SUPFAM" id="SSF54427">
    <property type="entry name" value="NTF2-like"/>
    <property type="match status" value="1"/>
</dbReference>
<dbReference type="GO" id="GO:0005635">
    <property type="term" value="C:nuclear envelope"/>
    <property type="evidence" value="ECO:0007669"/>
    <property type="project" value="UniProtKB-ARBA"/>
</dbReference>
<protein>
    <recommendedName>
        <fullName evidence="2">Nuclear transport factor 2</fullName>
        <shortName evidence="2">NTF-2</shortName>
    </recommendedName>
</protein>
<dbReference type="AlphaFoldDB" id="A0A7S1UZF9"/>
<evidence type="ECO:0000313" key="4">
    <source>
        <dbReference type="EMBL" id="CAD9283113.1"/>
    </source>
</evidence>